<feature type="transmembrane region" description="Helical" evidence="1">
    <location>
        <begin position="64"/>
        <end position="84"/>
    </location>
</feature>
<keyword evidence="1" id="KW-1133">Transmembrane helix</keyword>
<evidence type="ECO:0000256" key="1">
    <source>
        <dbReference type="SAM" id="Phobius"/>
    </source>
</evidence>
<comment type="caution">
    <text evidence="2">The sequence shown here is derived from an EMBL/GenBank/DDBJ whole genome shotgun (WGS) entry which is preliminary data.</text>
</comment>
<keyword evidence="3" id="KW-1185">Reference proteome</keyword>
<protein>
    <submittedName>
        <fullName evidence="2">ABC transporter permease</fullName>
    </submittedName>
</protein>
<dbReference type="RefSeq" id="WP_187248296.1">
    <property type="nucleotide sequence ID" value="NZ_BAAAOK010000008.1"/>
</dbReference>
<proteinExistence type="predicted"/>
<feature type="transmembrane region" description="Helical" evidence="1">
    <location>
        <begin position="169"/>
        <end position="187"/>
    </location>
</feature>
<name>A0ABR7M2K8_9ACTN</name>
<feature type="transmembrane region" description="Helical" evidence="1">
    <location>
        <begin position="221"/>
        <end position="242"/>
    </location>
</feature>
<organism evidence="2 3">
    <name type="scientific">Actinomadura alba</name>
    <dbReference type="NCBI Taxonomy" id="406431"/>
    <lineage>
        <taxon>Bacteria</taxon>
        <taxon>Bacillati</taxon>
        <taxon>Actinomycetota</taxon>
        <taxon>Actinomycetes</taxon>
        <taxon>Streptosporangiales</taxon>
        <taxon>Thermomonosporaceae</taxon>
        <taxon>Actinomadura</taxon>
    </lineage>
</organism>
<dbReference type="EMBL" id="JABVEC010000064">
    <property type="protein sequence ID" value="MBC6471255.1"/>
    <property type="molecule type" value="Genomic_DNA"/>
</dbReference>
<feature type="transmembrane region" description="Helical" evidence="1">
    <location>
        <begin position="145"/>
        <end position="162"/>
    </location>
</feature>
<evidence type="ECO:0000313" key="2">
    <source>
        <dbReference type="EMBL" id="MBC6471255.1"/>
    </source>
</evidence>
<feature type="transmembrane region" description="Helical" evidence="1">
    <location>
        <begin position="105"/>
        <end position="133"/>
    </location>
</feature>
<dbReference type="Proteomes" id="UP000805614">
    <property type="component" value="Unassembled WGS sequence"/>
</dbReference>
<reference evidence="2 3" key="1">
    <citation type="submission" date="2020-06" db="EMBL/GenBank/DDBJ databases">
        <title>Actinomadura xiongansis sp. nov., isolated from soil of Baiyangdian.</title>
        <authorList>
            <person name="Zhang X."/>
        </authorList>
    </citation>
    <scope>NUCLEOTIDE SEQUENCE [LARGE SCALE GENOMIC DNA]</scope>
    <source>
        <strain evidence="2 3">HBUM206468</strain>
    </source>
</reference>
<accession>A0ABR7M2K8</accession>
<evidence type="ECO:0000313" key="3">
    <source>
        <dbReference type="Proteomes" id="UP000805614"/>
    </source>
</evidence>
<sequence>MAAEWTKTWSVRSTWWSLLTALLLMAATAAQLGIYTTDTNTNTDPTDDKGIVAASEIAIQAIDLAQFAVIALAMLAITVEYSAGTIRATLQWMPRRAWMLMAKTAVVACVTFGAGVLMGAVGAAVGAAILGRWRSFSFAGTARDLLTIGLYLALICMFTLGVGTALRSAVGTLTSVFLFLTIIPASLQNSNITFFERISDALPGVAGARFLRGATDPYPPIVGLLILAVWAVAALAGGYAVLRRRDA</sequence>
<keyword evidence="1" id="KW-0472">Membrane</keyword>
<gene>
    <name evidence="2" type="ORF">HKK74_38100</name>
</gene>
<keyword evidence="1" id="KW-0812">Transmembrane</keyword>